<dbReference type="PANTHER" id="PTHR44943">
    <property type="entry name" value="CELLULOSE SYNTHASE OPERON PROTEIN C"/>
    <property type="match status" value="1"/>
</dbReference>
<gene>
    <name evidence="4" type="ORF">Q5M86_01080</name>
</gene>
<dbReference type="PANTHER" id="PTHR44943:SF8">
    <property type="entry name" value="TPR REPEAT-CONTAINING PROTEIN MJ0263"/>
    <property type="match status" value="1"/>
</dbReference>
<protein>
    <submittedName>
        <fullName evidence="4">Tetratricopeptide repeat protein</fullName>
    </submittedName>
</protein>
<dbReference type="Proteomes" id="UP001175147">
    <property type="component" value="Unassembled WGS sequence"/>
</dbReference>
<evidence type="ECO:0000256" key="1">
    <source>
        <dbReference type="ARBA" id="ARBA00022737"/>
    </source>
</evidence>
<dbReference type="InterPro" id="IPR019734">
    <property type="entry name" value="TPR_rpt"/>
</dbReference>
<dbReference type="InterPro" id="IPR051685">
    <property type="entry name" value="Ycf3/AcsC/BcsC/TPR_MFPF"/>
</dbReference>
<proteinExistence type="predicted"/>
<dbReference type="Pfam" id="PF13181">
    <property type="entry name" value="TPR_8"/>
    <property type="match status" value="2"/>
</dbReference>
<feature type="repeat" description="TPR" evidence="3">
    <location>
        <begin position="194"/>
        <end position="227"/>
    </location>
</feature>
<comment type="caution">
    <text evidence="4">The sequence shown here is derived from an EMBL/GenBank/DDBJ whole genome shotgun (WGS) entry which is preliminary data.</text>
</comment>
<organism evidence="4 5">
    <name type="scientific">Brachyspira innocens</name>
    <dbReference type="NCBI Taxonomy" id="13264"/>
    <lineage>
        <taxon>Bacteria</taxon>
        <taxon>Pseudomonadati</taxon>
        <taxon>Spirochaetota</taxon>
        <taxon>Spirochaetia</taxon>
        <taxon>Brachyspirales</taxon>
        <taxon>Brachyspiraceae</taxon>
        <taxon>Brachyspira</taxon>
    </lineage>
</organism>
<dbReference type="EMBL" id="JAUPBM010000006">
    <property type="protein sequence ID" value="MDO7019361.1"/>
    <property type="molecule type" value="Genomic_DNA"/>
</dbReference>
<dbReference type="Gene3D" id="1.25.40.10">
    <property type="entry name" value="Tetratricopeptide repeat domain"/>
    <property type="match status" value="2"/>
</dbReference>
<evidence type="ECO:0000313" key="4">
    <source>
        <dbReference type="EMBL" id="MDO7019361.1"/>
    </source>
</evidence>
<dbReference type="SMART" id="SM00028">
    <property type="entry name" value="TPR"/>
    <property type="match status" value="5"/>
</dbReference>
<feature type="repeat" description="TPR" evidence="3">
    <location>
        <begin position="228"/>
        <end position="261"/>
    </location>
</feature>
<keyword evidence="2 3" id="KW-0802">TPR repeat</keyword>
<accession>A0ABT8YU55</accession>
<dbReference type="SUPFAM" id="SSF81901">
    <property type="entry name" value="HCP-like"/>
    <property type="match status" value="1"/>
</dbReference>
<keyword evidence="5" id="KW-1185">Reference proteome</keyword>
<dbReference type="RefSeq" id="WP_020005099.1">
    <property type="nucleotide sequence ID" value="NZ_JAUPBL010000021.1"/>
</dbReference>
<evidence type="ECO:0000313" key="5">
    <source>
        <dbReference type="Proteomes" id="UP001175147"/>
    </source>
</evidence>
<keyword evidence="1" id="KW-0677">Repeat</keyword>
<reference evidence="4" key="1">
    <citation type="submission" date="2023-07" db="EMBL/GenBank/DDBJ databases">
        <title>Mucosal microbiota of week-old chicken and adult hens.</title>
        <authorList>
            <person name="Volf J."/>
            <person name="Karasova D."/>
            <person name="Crhanova M."/>
            <person name="Faldynova M."/>
            <person name="Prikrylova H."/>
            <person name="Zeman M."/>
            <person name="Babak V."/>
            <person name="Rajova J."/>
            <person name="Rychlik I."/>
        </authorList>
    </citation>
    <scope>NUCLEOTIDE SEQUENCE</scope>
    <source>
        <strain evidence="4">ET902</strain>
    </source>
</reference>
<dbReference type="Pfam" id="PF13432">
    <property type="entry name" value="TPR_16"/>
    <property type="match status" value="1"/>
</dbReference>
<sequence length="273" mass="31938">MASKYAKQLNKYNAILEKKPNDPYTLSILARIALKEARLKDAEEYYNSILLNSPDYPEALYMTAFLNMKKNQYDDALNYFHKLIEIGKENAFVYEYMAVMDKENRKDYLEKALELSRNTKIRPKDYKRCSYIAFQSFAWREYDIALEYANFAYDAKPTNDIINLLGCIYHHNEDYDKALSLFHEVNANYEGLNPYVLCNISSCYKKKNSNKMAIRYLEKALDVDKNNKLVYYNIGLIHAAAGNKKLAIENFEKSLEIDNNYEEARNALNAVKE</sequence>
<evidence type="ECO:0000256" key="3">
    <source>
        <dbReference type="PROSITE-ProRule" id="PRU00339"/>
    </source>
</evidence>
<evidence type="ECO:0000256" key="2">
    <source>
        <dbReference type="ARBA" id="ARBA00022803"/>
    </source>
</evidence>
<dbReference type="InterPro" id="IPR011990">
    <property type="entry name" value="TPR-like_helical_dom_sf"/>
</dbReference>
<dbReference type="PROSITE" id="PS50005">
    <property type="entry name" value="TPR"/>
    <property type="match status" value="3"/>
</dbReference>
<name>A0ABT8YU55_9SPIR</name>
<feature type="repeat" description="TPR" evidence="3">
    <location>
        <begin position="57"/>
        <end position="90"/>
    </location>
</feature>